<reference evidence="7 8" key="1">
    <citation type="journal article" date="2018" name="Syst. Appl. Microbiol.">
        <title>A new symbiotic nanoarchaeote (Candidatus Nanoclepta minutus) and its host (Zestosphaera tikiterensis gen. nov., sp. nov.) from a New Zealand hot spring.</title>
        <authorList>
            <person name="St John E."/>
            <person name="Liu Y."/>
            <person name="Podar M."/>
            <person name="Stott M.B."/>
            <person name="Meneghin J."/>
            <person name="Chen Z."/>
            <person name="Lagutin K."/>
            <person name="Mitchell K."/>
            <person name="Reysenbach A.L."/>
        </authorList>
    </citation>
    <scope>NUCLEOTIDE SEQUENCE [LARGE SCALE GENOMIC DNA]</scope>
    <source>
        <strain evidence="7">NZ3</strain>
    </source>
</reference>
<dbReference type="Pfam" id="PF07973">
    <property type="entry name" value="tRNA_SAD"/>
    <property type="match status" value="1"/>
</dbReference>
<accession>A0A2R7Y492</accession>
<dbReference type="PANTHER" id="PTHR43462:SF1">
    <property type="entry name" value="ALANYL-TRNA EDITING PROTEIN AARSD1"/>
    <property type="match status" value="1"/>
</dbReference>
<dbReference type="GO" id="GO:0003676">
    <property type="term" value="F:nucleic acid binding"/>
    <property type="evidence" value="ECO:0007669"/>
    <property type="project" value="InterPro"/>
</dbReference>
<keyword evidence="3" id="KW-0963">Cytoplasm</keyword>
<dbReference type="InterPro" id="IPR018165">
    <property type="entry name" value="Ala-tRNA-synth_IIc_core"/>
</dbReference>
<comment type="caution">
    <text evidence="7">The sequence shown here is derived from an EMBL/GenBank/DDBJ whole genome shotgun (WGS) entry which is preliminary data.</text>
</comment>
<dbReference type="GO" id="GO:0005737">
    <property type="term" value="C:cytoplasm"/>
    <property type="evidence" value="ECO:0007669"/>
    <property type="project" value="UniProtKB-SubCell"/>
</dbReference>
<comment type="subcellular location">
    <subcellularLocation>
        <location evidence="2">Cytoplasm</location>
    </subcellularLocation>
</comment>
<evidence type="ECO:0000256" key="2">
    <source>
        <dbReference type="ARBA" id="ARBA00004496"/>
    </source>
</evidence>
<feature type="domain" description="Alanyl-transfer RNA synthetases family profile" evidence="6">
    <location>
        <begin position="1"/>
        <end position="240"/>
    </location>
</feature>
<dbReference type="GO" id="GO:0002161">
    <property type="term" value="F:aminoacyl-tRNA deacylase activity"/>
    <property type="evidence" value="ECO:0007669"/>
    <property type="project" value="UniProtKB-ARBA"/>
</dbReference>
<evidence type="ECO:0000256" key="1">
    <source>
        <dbReference type="ARBA" id="ARBA00001947"/>
    </source>
</evidence>
<dbReference type="GO" id="GO:0046872">
    <property type="term" value="F:metal ion binding"/>
    <property type="evidence" value="ECO:0007669"/>
    <property type="project" value="UniProtKB-KW"/>
</dbReference>
<dbReference type="Pfam" id="PF01411">
    <property type="entry name" value="tRNA-synt_2c"/>
    <property type="match status" value="1"/>
</dbReference>
<keyword evidence="5" id="KW-0862">Zinc</keyword>
<evidence type="ECO:0000256" key="5">
    <source>
        <dbReference type="ARBA" id="ARBA00022833"/>
    </source>
</evidence>
<dbReference type="NCBIfam" id="NF040865">
    <property type="entry name" value="a_tRNA_ed_AlaXM"/>
    <property type="match status" value="1"/>
</dbReference>
<dbReference type="AlphaFoldDB" id="A0A2R7Y492"/>
<dbReference type="Proteomes" id="UP000244093">
    <property type="component" value="Unassembled WGS sequence"/>
</dbReference>
<evidence type="ECO:0000313" key="7">
    <source>
        <dbReference type="EMBL" id="PUA32177.1"/>
    </source>
</evidence>
<dbReference type="GO" id="GO:0006419">
    <property type="term" value="P:alanyl-tRNA aminoacylation"/>
    <property type="evidence" value="ECO:0007669"/>
    <property type="project" value="InterPro"/>
</dbReference>
<dbReference type="PANTHER" id="PTHR43462">
    <property type="entry name" value="ALANYL-TRNA EDITING PROTEIN"/>
    <property type="match status" value="1"/>
</dbReference>
<dbReference type="Gene3D" id="3.30.980.10">
    <property type="entry name" value="Threonyl-trna Synthetase, Chain A, domain 2"/>
    <property type="match status" value="1"/>
</dbReference>
<dbReference type="GO" id="GO:0005524">
    <property type="term" value="F:ATP binding"/>
    <property type="evidence" value="ECO:0007669"/>
    <property type="project" value="InterPro"/>
</dbReference>
<dbReference type="SUPFAM" id="SSF55186">
    <property type="entry name" value="ThrRS/AlaRS common domain"/>
    <property type="match status" value="1"/>
</dbReference>
<dbReference type="InterPro" id="IPR051335">
    <property type="entry name" value="Alanyl-tRNA_Editing_Enzymes"/>
</dbReference>
<dbReference type="InterPro" id="IPR012947">
    <property type="entry name" value="tRNA_SAD"/>
</dbReference>
<dbReference type="Gene3D" id="2.40.30.130">
    <property type="match status" value="1"/>
</dbReference>
<keyword evidence="4" id="KW-0479">Metal-binding</keyword>
<evidence type="ECO:0000259" key="6">
    <source>
        <dbReference type="PROSITE" id="PS50860"/>
    </source>
</evidence>
<name>A0A2R7Y492_9CREN</name>
<dbReference type="EMBL" id="NBVN01000004">
    <property type="protein sequence ID" value="PUA32177.1"/>
    <property type="molecule type" value="Genomic_DNA"/>
</dbReference>
<evidence type="ECO:0000256" key="4">
    <source>
        <dbReference type="ARBA" id="ARBA00022723"/>
    </source>
</evidence>
<dbReference type="PROSITE" id="PS50860">
    <property type="entry name" value="AA_TRNA_LIGASE_II_ALA"/>
    <property type="match status" value="1"/>
</dbReference>
<gene>
    <name evidence="7" type="ORF">B7O98_05760</name>
</gene>
<evidence type="ECO:0000313" key="8">
    <source>
        <dbReference type="Proteomes" id="UP000244093"/>
    </source>
</evidence>
<dbReference type="SUPFAM" id="SSF50447">
    <property type="entry name" value="Translation proteins"/>
    <property type="match status" value="1"/>
</dbReference>
<dbReference type="GO" id="GO:0004813">
    <property type="term" value="F:alanine-tRNA ligase activity"/>
    <property type="evidence" value="ECO:0007669"/>
    <property type="project" value="InterPro"/>
</dbReference>
<organism evidence="7 8">
    <name type="scientific">Zestosphaera tikiterensis</name>
    <dbReference type="NCBI Taxonomy" id="1973259"/>
    <lineage>
        <taxon>Archaea</taxon>
        <taxon>Thermoproteota</taxon>
        <taxon>Thermoprotei</taxon>
        <taxon>Desulfurococcales</taxon>
        <taxon>Desulfurococcaceae</taxon>
        <taxon>Zestosphaera</taxon>
    </lineage>
</organism>
<dbReference type="InterPro" id="IPR009000">
    <property type="entry name" value="Transl_B-barrel_sf"/>
</dbReference>
<dbReference type="SMART" id="SM00863">
    <property type="entry name" value="tRNA_SAD"/>
    <property type="match status" value="1"/>
</dbReference>
<dbReference type="InterPro" id="IPR018163">
    <property type="entry name" value="Thr/Ala-tRNA-synth_IIc_edit"/>
</dbReference>
<dbReference type="InterPro" id="IPR053424">
    <property type="entry name" value="Alanyl-tRNA_Edit-Domain"/>
</dbReference>
<comment type="cofactor">
    <cofactor evidence="1">
        <name>Zn(2+)</name>
        <dbReference type="ChEBI" id="CHEBI:29105"/>
    </cofactor>
</comment>
<dbReference type="InterPro" id="IPR018164">
    <property type="entry name" value="Ala-tRNA-synth_IIc_N"/>
</dbReference>
<protein>
    <submittedName>
        <fullName evidence="7">Alanyl-tRNA editing protein AlaX</fullName>
    </submittedName>
</protein>
<sequence>MGTELLYQNDSYLRVFDAVIVEVTNEGVVLDRTAFHPTTGGVANDTGWLYIGLNKYEVIDVKIDKESGKVVHVLNTLEGVKPGLNVRGELNWDRRYKLMRLHTAAHILSAILYNDYGALVTGGSVEPDKAKEDYDIKEAKPEEAFAKAISKANEIVKKGIEVKIYWLSREEALKIPGIVKLASRMPPAIETLRIVEIPGVDIQADGGPHVKNTSEIGEITLLKVENKGKNRKRVYYTVKP</sequence>
<evidence type="ECO:0000256" key="3">
    <source>
        <dbReference type="ARBA" id="ARBA00022490"/>
    </source>
</evidence>
<proteinExistence type="predicted"/>